<dbReference type="AlphaFoldDB" id="G4SVA0"/>
<dbReference type="NCBIfam" id="NF006947">
    <property type="entry name" value="PRK09429.1"/>
    <property type="match status" value="1"/>
</dbReference>
<keyword evidence="1" id="KW-0645">Protease</keyword>
<dbReference type="HOGENOM" id="CLU_052496_0_0_6"/>
<dbReference type="SUPFAM" id="SSF55166">
    <property type="entry name" value="Hedgehog/DD-peptidase"/>
    <property type="match status" value="1"/>
</dbReference>
<sequence length="296" mass="33000">MIPFAVFASRSSKSVTMKKLLIIISLLTSATIAAANPALQKWAKVSEPAPVRDIAQSIGDYTAGCIRGAISLPFRGEGYQVMRLSRKRYYGHPDLIQFIENMGSEAMAQGWGTLLIGDLGQPRGGPTLTGHRSHQTGLDVDIWYLISHKATLRSLTMEEREKWSAPSVVRTAIDRIDDTQWTQRHDRILETAARMPEVERIFVNAAIKRHLCENSAERDWLGKIRPWWGHHDHFHVRLKCPESNPDCRSQEPISKGDGCDATLDWWFTAEAKTPAAPAAPAKAPELPALCEAVLND</sequence>
<dbReference type="STRING" id="1091494.MEALZ_0175"/>
<dbReference type="GO" id="GO:0030288">
    <property type="term" value="C:outer membrane-bounded periplasmic space"/>
    <property type="evidence" value="ECO:0007669"/>
    <property type="project" value="InterPro"/>
</dbReference>
<evidence type="ECO:0000256" key="7">
    <source>
        <dbReference type="ARBA" id="ARBA00023049"/>
    </source>
</evidence>
<organism evidence="10 11">
    <name type="scientific">Methylotuvimicrobium alcaliphilum (strain DSM 19304 / NCIMB 14124 / VKM B-2133 / 20Z)</name>
    <name type="common">Methylomicrobium alcaliphilum</name>
    <dbReference type="NCBI Taxonomy" id="1091494"/>
    <lineage>
        <taxon>Bacteria</taxon>
        <taxon>Pseudomonadati</taxon>
        <taxon>Pseudomonadota</taxon>
        <taxon>Gammaproteobacteria</taxon>
        <taxon>Methylococcales</taxon>
        <taxon>Methylococcaceae</taxon>
        <taxon>Methylotuvimicrobium</taxon>
    </lineage>
</organism>
<keyword evidence="11" id="KW-1185">Reference proteome</keyword>
<evidence type="ECO:0000313" key="11">
    <source>
        <dbReference type="Proteomes" id="UP000008315"/>
    </source>
</evidence>
<evidence type="ECO:0000256" key="3">
    <source>
        <dbReference type="ARBA" id="ARBA00022729"/>
    </source>
</evidence>
<evidence type="ECO:0000313" key="10">
    <source>
        <dbReference type="EMBL" id="CCE21876.1"/>
    </source>
</evidence>
<reference evidence="10 11" key="1">
    <citation type="journal article" date="2012" name="J. Bacteriol.">
        <title>Genome sequence of the haloalkaliphilic methanotrophic bacterium Methylomicrobium alcaliphilum 20Z.</title>
        <authorList>
            <person name="Vuilleumier S."/>
            <person name="Khmelenina V.N."/>
            <person name="Bringel F."/>
            <person name="Reshetnikov A.S."/>
            <person name="Lajus A."/>
            <person name="Mangenot S."/>
            <person name="Rouy Z."/>
            <person name="Op den Camp H.J."/>
            <person name="Jetten M.S."/>
            <person name="Dispirito A.A."/>
            <person name="Dunfield P."/>
            <person name="Klotz M.G."/>
            <person name="Semrau J.D."/>
            <person name="Stein L.Y."/>
            <person name="Barbe V."/>
            <person name="Medigue C."/>
            <person name="Trotsenko Y.A."/>
            <person name="Kalyuzhnaya M.G."/>
        </authorList>
    </citation>
    <scope>NUCLEOTIDE SEQUENCE [LARGE SCALE GENOMIC DNA]</scope>
    <source>
        <strain evidence="11">DSM 19304 / NCIMB 14124 / VKM B-2133 / 20Z</strain>
    </source>
</reference>
<dbReference type="Proteomes" id="UP000008315">
    <property type="component" value="Chromosome"/>
</dbReference>
<evidence type="ECO:0000256" key="9">
    <source>
        <dbReference type="SAM" id="SignalP"/>
    </source>
</evidence>
<dbReference type="InterPro" id="IPR005073">
    <property type="entry name" value="Peptidase_M74"/>
</dbReference>
<dbReference type="Pfam" id="PF03411">
    <property type="entry name" value="Peptidase_M74"/>
    <property type="match status" value="1"/>
</dbReference>
<dbReference type="GO" id="GO:0006508">
    <property type="term" value="P:proteolysis"/>
    <property type="evidence" value="ECO:0007669"/>
    <property type="project" value="UniProtKB-KW"/>
</dbReference>
<evidence type="ECO:0000256" key="4">
    <source>
        <dbReference type="ARBA" id="ARBA00022764"/>
    </source>
</evidence>
<feature type="disulfide bond" evidence="8">
    <location>
        <begin position="65"/>
        <end position="290"/>
    </location>
</feature>
<dbReference type="GO" id="GO:0046872">
    <property type="term" value="F:metal ion binding"/>
    <property type="evidence" value="ECO:0007669"/>
    <property type="project" value="UniProtKB-KW"/>
</dbReference>
<feature type="disulfide bond" evidence="8">
    <location>
        <begin position="212"/>
        <end position="259"/>
    </location>
</feature>
<keyword evidence="2" id="KW-0479">Metal-binding</keyword>
<evidence type="ECO:0000256" key="2">
    <source>
        <dbReference type="ARBA" id="ARBA00022723"/>
    </source>
</evidence>
<dbReference type="InterPro" id="IPR009045">
    <property type="entry name" value="Zn_M74/Hedgehog-like"/>
</dbReference>
<keyword evidence="7" id="KW-0482">Metalloprotease</keyword>
<keyword evidence="5 10" id="KW-0378">Hydrolase</keyword>
<keyword evidence="4" id="KW-0574">Periplasm</keyword>
<dbReference type="GO" id="GO:0004252">
    <property type="term" value="F:serine-type endopeptidase activity"/>
    <property type="evidence" value="ECO:0007669"/>
    <property type="project" value="InterPro"/>
</dbReference>
<name>G4SVA0_META2</name>
<feature type="disulfide bond" evidence="8">
    <location>
        <begin position="240"/>
        <end position="247"/>
    </location>
</feature>
<evidence type="ECO:0000256" key="5">
    <source>
        <dbReference type="ARBA" id="ARBA00022801"/>
    </source>
</evidence>
<evidence type="ECO:0000256" key="6">
    <source>
        <dbReference type="ARBA" id="ARBA00022833"/>
    </source>
</evidence>
<dbReference type="EMBL" id="FO082060">
    <property type="protein sequence ID" value="CCE21876.1"/>
    <property type="molecule type" value="Genomic_DNA"/>
</dbReference>
<feature type="chain" id="PRO_5003467994" evidence="9">
    <location>
        <begin position="36"/>
        <end position="296"/>
    </location>
</feature>
<evidence type="ECO:0000256" key="1">
    <source>
        <dbReference type="ARBA" id="ARBA00022670"/>
    </source>
</evidence>
<keyword evidence="6" id="KW-0862">Zinc</keyword>
<dbReference type="PIRSF" id="PIRSF018455">
    <property type="entry name" value="MepA"/>
    <property type="match status" value="1"/>
</dbReference>
<evidence type="ECO:0000256" key="8">
    <source>
        <dbReference type="PIRSR" id="PIRSR018455-2"/>
    </source>
</evidence>
<keyword evidence="3 9" id="KW-0732">Signal</keyword>
<dbReference type="Gene3D" id="3.30.1380.10">
    <property type="match status" value="1"/>
</dbReference>
<protein>
    <submittedName>
        <fullName evidence="10">Penicillin-insensitive murein endopeptidase</fullName>
        <ecNumber evidence="10">3.4.24.-</ecNumber>
    </submittedName>
</protein>
<proteinExistence type="predicted"/>
<gene>
    <name evidence="10" type="primary">mepA</name>
    <name evidence="10" type="ordered locus">MEALZ_0175</name>
</gene>
<accession>G4SVA0</accession>
<dbReference type="EC" id="3.4.24.-" evidence="10"/>
<dbReference type="KEGG" id="mah:MEALZ_0175"/>
<keyword evidence="8" id="KW-1015">Disulfide bond</keyword>
<dbReference type="GO" id="GO:0008237">
    <property type="term" value="F:metallopeptidase activity"/>
    <property type="evidence" value="ECO:0007669"/>
    <property type="project" value="UniProtKB-KW"/>
</dbReference>
<feature type="signal peptide" evidence="9">
    <location>
        <begin position="1"/>
        <end position="35"/>
    </location>
</feature>
<dbReference type="PATRIC" id="fig|271065.3.peg.183"/>